<dbReference type="InterPro" id="IPR036396">
    <property type="entry name" value="Cyt_P450_sf"/>
</dbReference>
<dbReference type="PROSITE" id="PS00086">
    <property type="entry name" value="CYTOCHROME_P450"/>
    <property type="match status" value="1"/>
</dbReference>
<dbReference type="GO" id="GO:0022857">
    <property type="term" value="F:transmembrane transporter activity"/>
    <property type="evidence" value="ECO:0007669"/>
    <property type="project" value="InterPro"/>
</dbReference>
<evidence type="ECO:0000313" key="17">
    <source>
        <dbReference type="Proteomes" id="UP000094444"/>
    </source>
</evidence>
<dbReference type="STRING" id="158607.A0A2P5HYU9"/>
<evidence type="ECO:0000256" key="1">
    <source>
        <dbReference type="ARBA" id="ARBA00001971"/>
    </source>
</evidence>
<dbReference type="SUPFAM" id="SSF103473">
    <property type="entry name" value="MFS general substrate transporter"/>
    <property type="match status" value="1"/>
</dbReference>
<comment type="cofactor">
    <cofactor evidence="1">
        <name>heme</name>
        <dbReference type="ChEBI" id="CHEBI:30413"/>
    </cofactor>
</comment>
<evidence type="ECO:0000259" key="15">
    <source>
        <dbReference type="PROSITE" id="PS50850"/>
    </source>
</evidence>
<dbReference type="PANTHER" id="PTHR46206">
    <property type="entry name" value="CYTOCHROME P450"/>
    <property type="match status" value="1"/>
</dbReference>
<dbReference type="AlphaFoldDB" id="A0A2P5HYU9"/>
<dbReference type="InterPro" id="IPR036259">
    <property type="entry name" value="MFS_trans_sf"/>
</dbReference>
<dbReference type="Gene3D" id="1.10.630.10">
    <property type="entry name" value="Cytochrome P450"/>
    <property type="match status" value="1"/>
</dbReference>
<evidence type="ECO:0000256" key="9">
    <source>
        <dbReference type="ARBA" id="ARBA00023004"/>
    </source>
</evidence>
<dbReference type="Pfam" id="PF00067">
    <property type="entry name" value="p450"/>
    <property type="match status" value="1"/>
</dbReference>
<dbReference type="PANTHER" id="PTHR46206:SF6">
    <property type="entry name" value="CYTOCHROME P450 MONOOXYGENASE AN1598-RELATED"/>
    <property type="match status" value="1"/>
</dbReference>
<dbReference type="EMBL" id="MAVT02000488">
    <property type="protein sequence ID" value="POS75428.1"/>
    <property type="molecule type" value="Genomic_DNA"/>
</dbReference>
<evidence type="ECO:0000313" key="16">
    <source>
        <dbReference type="EMBL" id="POS75428.1"/>
    </source>
</evidence>
<evidence type="ECO:0000256" key="13">
    <source>
        <dbReference type="SAM" id="Phobius"/>
    </source>
</evidence>
<dbReference type="CDD" id="cd11041">
    <property type="entry name" value="CYP503A1-like"/>
    <property type="match status" value="1"/>
</dbReference>
<dbReference type="Proteomes" id="UP000094444">
    <property type="component" value="Unassembled WGS sequence"/>
</dbReference>
<feature type="transmembrane region" description="Helical" evidence="13">
    <location>
        <begin position="677"/>
        <end position="697"/>
    </location>
</feature>
<evidence type="ECO:0000256" key="12">
    <source>
        <dbReference type="SAM" id="MobiDB-lite"/>
    </source>
</evidence>
<feature type="signal peptide" evidence="14">
    <location>
        <begin position="1"/>
        <end position="21"/>
    </location>
</feature>
<evidence type="ECO:0000256" key="11">
    <source>
        <dbReference type="ARBA" id="ARBA00023136"/>
    </source>
</evidence>
<name>A0A2P5HYU9_DIAHE</name>
<comment type="caution">
    <text evidence="16">The sequence shown here is derived from an EMBL/GenBank/DDBJ whole genome shotgun (WGS) entry which is preliminary data.</text>
</comment>
<dbReference type="PROSITE" id="PS50850">
    <property type="entry name" value="MFS"/>
    <property type="match status" value="1"/>
</dbReference>
<organism evidence="16 17">
    <name type="scientific">Diaporthe helianthi</name>
    <dbReference type="NCBI Taxonomy" id="158607"/>
    <lineage>
        <taxon>Eukaryota</taxon>
        <taxon>Fungi</taxon>
        <taxon>Dikarya</taxon>
        <taxon>Ascomycota</taxon>
        <taxon>Pezizomycotina</taxon>
        <taxon>Sordariomycetes</taxon>
        <taxon>Sordariomycetidae</taxon>
        <taxon>Diaporthales</taxon>
        <taxon>Diaporthaceae</taxon>
        <taxon>Diaporthe</taxon>
    </lineage>
</organism>
<evidence type="ECO:0000256" key="2">
    <source>
        <dbReference type="ARBA" id="ARBA00004141"/>
    </source>
</evidence>
<keyword evidence="7 13" id="KW-1133">Transmembrane helix</keyword>
<sequence>MHVPILEYLSALLSRPLAVFAFLGICTSLDEANRKYPDQPYMVPFQDPTVIIPAYCVEPLKNLPDSRLSPNGSMYDRFAIGWTGSGWIGTELAHSIKYDLAKELDDFFGTVQDEIQYSANKSLPALDGWTTLEPQPALVQIVGPVLGRMMVGAPLNRDEAWLSASIDHAMAVVMYSGWLRQFPPVLRPLVAPFLPWKKMVDKSKTGIAAAIQPMVDHNLHRQEKLSDTPRAEQGRLVQWLLKRYRPKENPSFSPSLIDRDHFSLCFAAIHGPTFLIVQAIIDLASHPKYVDLLRQEIDRVLSETPFEQWTRKDVASLGMRDAVGWLRKTHRPVTLSTGHVIPPDTLSAATNPYYNPAATPWIKDPQEFRPERWIMADDSDPSQDAGFRFGSATTDSLIFGYGKHACPGRPFGVTVVKSILAYIVTSWDVRLAGSHVGRPENICMDFMHATWASIILFSLCAPRILRTPHSYGLRWRITTFSKDAPEMDKQRAIPPEKPPQDAVGQEEDTPAAPPKKPLSFWLVFFALCLLGLSTALEATIVTTALPTIIETIHVGSHYSWVGNAFLLSSAVVQPFIGQLADVFGRRWPLIFVTACFVLGSGIAGGATGAGMLIGGRTVQGLGAGGILVIIDIVMSDLVPLQERAKLLGLVRMTGALGSSIGPIVGGAIAKADWRWCFYLNIVTGGLALVYLVVFLDLKHEPKPLGVALASIDYAGAALFMASVTSCEFYASITPPLTI</sequence>
<feature type="transmembrane region" description="Helical" evidence="13">
    <location>
        <begin position="652"/>
        <end position="671"/>
    </location>
</feature>
<feature type="transmembrane region" description="Helical" evidence="13">
    <location>
        <begin position="620"/>
        <end position="640"/>
    </location>
</feature>
<keyword evidence="9" id="KW-0408">Iron</keyword>
<protein>
    <recommendedName>
        <fullName evidence="15">Major facilitator superfamily (MFS) profile domain-containing protein</fullName>
    </recommendedName>
</protein>
<dbReference type="GO" id="GO:0004497">
    <property type="term" value="F:monooxygenase activity"/>
    <property type="evidence" value="ECO:0007669"/>
    <property type="project" value="UniProtKB-KW"/>
</dbReference>
<dbReference type="PROSITE" id="PS00216">
    <property type="entry name" value="SUGAR_TRANSPORT_1"/>
    <property type="match status" value="1"/>
</dbReference>
<feature type="transmembrane region" description="Helical" evidence="13">
    <location>
        <begin position="557"/>
        <end position="577"/>
    </location>
</feature>
<keyword evidence="11 13" id="KW-0472">Membrane</keyword>
<keyword evidence="14" id="KW-0732">Signal</keyword>
<evidence type="ECO:0000256" key="4">
    <source>
        <dbReference type="ARBA" id="ARBA00010617"/>
    </source>
</evidence>
<evidence type="ECO:0000256" key="8">
    <source>
        <dbReference type="ARBA" id="ARBA00023002"/>
    </source>
</evidence>
<feature type="transmembrane region" description="Helical" evidence="13">
    <location>
        <begin position="589"/>
        <end position="614"/>
    </location>
</feature>
<feature type="transmembrane region" description="Helical" evidence="13">
    <location>
        <begin position="704"/>
        <end position="723"/>
    </location>
</feature>
<dbReference type="InterPro" id="IPR001128">
    <property type="entry name" value="Cyt_P450"/>
</dbReference>
<dbReference type="InParanoid" id="A0A2P5HYU9"/>
<comment type="subcellular location">
    <subcellularLocation>
        <location evidence="2">Membrane</location>
        <topology evidence="2">Multi-pass membrane protein</topology>
    </subcellularLocation>
    <subcellularLocation>
        <location evidence="3">Membrane</location>
        <topology evidence="3">Single-pass membrane protein</topology>
    </subcellularLocation>
</comment>
<dbReference type="InterPro" id="IPR011701">
    <property type="entry name" value="MFS"/>
</dbReference>
<dbReference type="GO" id="GO:0005506">
    <property type="term" value="F:iron ion binding"/>
    <property type="evidence" value="ECO:0007669"/>
    <property type="project" value="InterPro"/>
</dbReference>
<feature type="chain" id="PRO_5015120903" description="Major facilitator superfamily (MFS) profile domain-containing protein" evidence="14">
    <location>
        <begin position="22"/>
        <end position="738"/>
    </location>
</feature>
<dbReference type="Pfam" id="PF07690">
    <property type="entry name" value="MFS_1"/>
    <property type="match status" value="1"/>
</dbReference>
<dbReference type="InterPro" id="IPR020846">
    <property type="entry name" value="MFS_dom"/>
</dbReference>
<dbReference type="PRINTS" id="PR01036">
    <property type="entry name" value="TCRTETB"/>
</dbReference>
<reference evidence="16" key="1">
    <citation type="submission" date="2017-09" db="EMBL/GenBank/DDBJ databases">
        <title>Polyketide synthases of a Diaporthe helianthi virulent isolate.</title>
        <authorList>
            <person name="Baroncelli R."/>
        </authorList>
    </citation>
    <scope>NUCLEOTIDE SEQUENCE [LARGE SCALE GENOMIC DNA]</scope>
    <source>
        <strain evidence="16">7/96</strain>
    </source>
</reference>
<evidence type="ECO:0000256" key="7">
    <source>
        <dbReference type="ARBA" id="ARBA00022989"/>
    </source>
</evidence>
<keyword evidence="10" id="KW-0503">Monooxygenase</keyword>
<evidence type="ECO:0000256" key="10">
    <source>
        <dbReference type="ARBA" id="ARBA00023033"/>
    </source>
</evidence>
<evidence type="ECO:0000256" key="5">
    <source>
        <dbReference type="ARBA" id="ARBA00022692"/>
    </source>
</evidence>
<feature type="transmembrane region" description="Helical" evidence="13">
    <location>
        <begin position="520"/>
        <end position="545"/>
    </location>
</feature>
<dbReference type="GO" id="GO:0016705">
    <property type="term" value="F:oxidoreductase activity, acting on paired donors, with incorporation or reduction of molecular oxygen"/>
    <property type="evidence" value="ECO:0007669"/>
    <property type="project" value="InterPro"/>
</dbReference>
<feature type="non-terminal residue" evidence="16">
    <location>
        <position position="738"/>
    </location>
</feature>
<comment type="similarity">
    <text evidence="4">Belongs to the cytochrome P450 family.</text>
</comment>
<evidence type="ECO:0000256" key="6">
    <source>
        <dbReference type="ARBA" id="ARBA00022723"/>
    </source>
</evidence>
<dbReference type="GO" id="GO:0016020">
    <property type="term" value="C:membrane"/>
    <property type="evidence" value="ECO:0007669"/>
    <property type="project" value="UniProtKB-SubCell"/>
</dbReference>
<dbReference type="OrthoDB" id="1844152at2759"/>
<keyword evidence="17" id="KW-1185">Reference proteome</keyword>
<keyword evidence="8" id="KW-0560">Oxidoreductase</keyword>
<dbReference type="InterPro" id="IPR005829">
    <property type="entry name" value="Sugar_transporter_CS"/>
</dbReference>
<accession>A0A2P5HYU9</accession>
<gene>
    <name evidence="16" type="ORF">DHEL01_v206170</name>
</gene>
<keyword evidence="5 13" id="KW-0812">Transmembrane</keyword>
<feature type="domain" description="Major facilitator superfamily (MFS) profile" evidence="15">
    <location>
        <begin position="523"/>
        <end position="738"/>
    </location>
</feature>
<feature type="region of interest" description="Disordered" evidence="12">
    <location>
        <begin position="485"/>
        <end position="513"/>
    </location>
</feature>
<keyword evidence="6" id="KW-0479">Metal-binding</keyword>
<dbReference type="InterPro" id="IPR017972">
    <property type="entry name" value="Cyt_P450_CS"/>
</dbReference>
<evidence type="ECO:0000256" key="14">
    <source>
        <dbReference type="SAM" id="SignalP"/>
    </source>
</evidence>
<dbReference type="SUPFAM" id="SSF48264">
    <property type="entry name" value="Cytochrome P450"/>
    <property type="match status" value="1"/>
</dbReference>
<dbReference type="Gene3D" id="1.20.1720.10">
    <property type="entry name" value="Multidrug resistance protein D"/>
    <property type="match status" value="1"/>
</dbReference>
<proteinExistence type="inferred from homology"/>
<dbReference type="GO" id="GO:0020037">
    <property type="term" value="F:heme binding"/>
    <property type="evidence" value="ECO:0007669"/>
    <property type="project" value="InterPro"/>
</dbReference>
<evidence type="ECO:0000256" key="3">
    <source>
        <dbReference type="ARBA" id="ARBA00004167"/>
    </source>
</evidence>